<dbReference type="Pfam" id="PF13843">
    <property type="entry name" value="DDE_Tnp_1_7"/>
    <property type="match status" value="1"/>
</dbReference>
<dbReference type="EMBL" id="JARBHB010000007">
    <property type="protein sequence ID" value="KAJ8879581.1"/>
    <property type="molecule type" value="Genomic_DNA"/>
</dbReference>
<protein>
    <recommendedName>
        <fullName evidence="2">PiggyBac transposable element-derived protein domain-containing protein</fullName>
    </recommendedName>
</protein>
<dbReference type="InterPro" id="IPR029526">
    <property type="entry name" value="PGBD"/>
</dbReference>
<dbReference type="Proteomes" id="UP001159363">
    <property type="component" value="Chromosome 6"/>
</dbReference>
<accession>A0ABQ9H5M2</accession>
<feature type="domain" description="PiggyBac transposable element-derived protein" evidence="2">
    <location>
        <begin position="18"/>
        <end position="108"/>
    </location>
</feature>
<proteinExistence type="predicted"/>
<dbReference type="PANTHER" id="PTHR47272:SF1">
    <property type="entry name" value="PIGGYBAC TRANSPOSABLE ELEMENT-DERIVED PROTEIN 3-LIKE"/>
    <property type="match status" value="1"/>
</dbReference>
<evidence type="ECO:0000256" key="1">
    <source>
        <dbReference type="SAM" id="MobiDB-lite"/>
    </source>
</evidence>
<organism evidence="3 4">
    <name type="scientific">Dryococelus australis</name>
    <dbReference type="NCBI Taxonomy" id="614101"/>
    <lineage>
        <taxon>Eukaryota</taxon>
        <taxon>Metazoa</taxon>
        <taxon>Ecdysozoa</taxon>
        <taxon>Arthropoda</taxon>
        <taxon>Hexapoda</taxon>
        <taxon>Insecta</taxon>
        <taxon>Pterygota</taxon>
        <taxon>Neoptera</taxon>
        <taxon>Polyneoptera</taxon>
        <taxon>Phasmatodea</taxon>
        <taxon>Verophasmatodea</taxon>
        <taxon>Anareolatae</taxon>
        <taxon>Phasmatidae</taxon>
        <taxon>Eurycanthinae</taxon>
        <taxon>Dryococelus</taxon>
    </lineage>
</organism>
<keyword evidence="4" id="KW-1185">Reference proteome</keyword>
<evidence type="ECO:0000313" key="3">
    <source>
        <dbReference type="EMBL" id="KAJ8879581.1"/>
    </source>
</evidence>
<dbReference type="PANTHER" id="PTHR47272">
    <property type="entry name" value="DDE_TNP_1_7 DOMAIN-CONTAINING PROTEIN"/>
    <property type="match status" value="1"/>
</dbReference>
<reference evidence="3 4" key="1">
    <citation type="submission" date="2023-02" db="EMBL/GenBank/DDBJ databases">
        <title>LHISI_Scaffold_Assembly.</title>
        <authorList>
            <person name="Stuart O.P."/>
            <person name="Cleave R."/>
            <person name="Magrath M.J.L."/>
            <person name="Mikheyev A.S."/>
        </authorList>
    </citation>
    <scope>NUCLEOTIDE SEQUENCE [LARGE SCALE GENOMIC DNA]</scope>
    <source>
        <strain evidence="3">Daus_M_001</strain>
        <tissue evidence="3">Leg muscle</tissue>
    </source>
</reference>
<comment type="caution">
    <text evidence="3">The sequence shown here is derived from an EMBL/GenBank/DDBJ whole genome shotgun (WGS) entry which is preliminary data.</text>
</comment>
<evidence type="ECO:0000259" key="2">
    <source>
        <dbReference type="Pfam" id="PF13843"/>
    </source>
</evidence>
<gene>
    <name evidence="3" type="ORF">PR048_020189</name>
</gene>
<evidence type="ECO:0000313" key="4">
    <source>
        <dbReference type="Proteomes" id="UP001159363"/>
    </source>
</evidence>
<feature type="region of interest" description="Disordered" evidence="1">
    <location>
        <begin position="146"/>
        <end position="192"/>
    </location>
</feature>
<name>A0ABQ9H5M2_9NEOP</name>
<sequence length="192" mass="22286">MKKIIVEYVAHQDVIDISNVLWKDYKSVMLLSTIVSSEPVHSVKRYDRQTKTTLQLQCSDIISQYNSYMGGVVLLESIVGHYKIVLRSKKWYFRLFYHLLDLSVINAWLLYRRVSATKCLNRNITMNLADFKVEVVPDLCKTGKQTLGKRGRPSKLHQQFAEKKKKGPAKHIPPSDIRLDQMQHLPQLNDKS</sequence>